<protein>
    <submittedName>
        <fullName evidence="4">ICA69 domain-containing protein</fullName>
    </submittedName>
</protein>
<evidence type="ECO:0000313" key="4">
    <source>
        <dbReference type="WBParaSite" id="SBAD_0001184101-mRNA-1"/>
    </source>
</evidence>
<keyword evidence="3" id="KW-1185">Reference proteome</keyword>
<dbReference type="EMBL" id="UZAM01015683">
    <property type="protein sequence ID" value="VDP40217.1"/>
    <property type="molecule type" value="Genomic_DNA"/>
</dbReference>
<feature type="compositionally biased region" description="Polar residues" evidence="1">
    <location>
        <begin position="1"/>
        <end position="16"/>
    </location>
</feature>
<sequence length="109" mass="11691">MANENVSNLINLSDEGSSPGEPCDVTLENFAECGSSSNSSEGDSLTGKEFYVTASEALLDLSQNSFDFLQTAGSNAHHRSESNDFGRLSLFKKFDPLIASKTGQTCDEQ</sequence>
<evidence type="ECO:0000313" key="3">
    <source>
        <dbReference type="Proteomes" id="UP000270296"/>
    </source>
</evidence>
<proteinExistence type="predicted"/>
<reference evidence="2 3" key="2">
    <citation type="submission" date="2018-11" db="EMBL/GenBank/DDBJ databases">
        <authorList>
            <consortium name="Pathogen Informatics"/>
        </authorList>
    </citation>
    <scope>NUCLEOTIDE SEQUENCE [LARGE SCALE GENOMIC DNA]</scope>
</reference>
<dbReference type="WBParaSite" id="SBAD_0001184101-mRNA-1">
    <property type="protein sequence ID" value="SBAD_0001184101-mRNA-1"/>
    <property type="gene ID" value="SBAD_0001184101"/>
</dbReference>
<accession>A0A183J6F7</accession>
<evidence type="ECO:0000256" key="1">
    <source>
        <dbReference type="SAM" id="MobiDB-lite"/>
    </source>
</evidence>
<evidence type="ECO:0000313" key="2">
    <source>
        <dbReference type="EMBL" id="VDP40217.1"/>
    </source>
</evidence>
<dbReference type="Proteomes" id="UP000270296">
    <property type="component" value="Unassembled WGS sequence"/>
</dbReference>
<organism evidence="4">
    <name type="scientific">Soboliphyme baturini</name>
    <dbReference type="NCBI Taxonomy" id="241478"/>
    <lineage>
        <taxon>Eukaryota</taxon>
        <taxon>Metazoa</taxon>
        <taxon>Ecdysozoa</taxon>
        <taxon>Nematoda</taxon>
        <taxon>Enoplea</taxon>
        <taxon>Dorylaimia</taxon>
        <taxon>Dioctophymatida</taxon>
        <taxon>Dioctophymatoidea</taxon>
        <taxon>Soboliphymatidae</taxon>
        <taxon>Soboliphyme</taxon>
    </lineage>
</organism>
<feature type="region of interest" description="Disordered" evidence="1">
    <location>
        <begin position="1"/>
        <end position="21"/>
    </location>
</feature>
<gene>
    <name evidence="2" type="ORF">SBAD_LOCUS11453</name>
</gene>
<dbReference type="AlphaFoldDB" id="A0A183J6F7"/>
<name>A0A183J6F7_9BILA</name>
<reference evidence="4" key="1">
    <citation type="submission" date="2016-06" db="UniProtKB">
        <authorList>
            <consortium name="WormBaseParasite"/>
        </authorList>
    </citation>
    <scope>IDENTIFICATION</scope>
</reference>